<dbReference type="AlphaFoldDB" id="A0A0D2K3Q9"/>
<dbReference type="GeneID" id="27712348"/>
<dbReference type="PANTHER" id="PTHR10622:SF10">
    <property type="entry name" value="HET DOMAIN-CONTAINING PROTEIN"/>
    <property type="match status" value="1"/>
</dbReference>
<dbReference type="Pfam" id="PF06985">
    <property type="entry name" value="HET"/>
    <property type="match status" value="1"/>
</dbReference>
<dbReference type="STRING" id="1442371.A0A0D2K3Q9"/>
<evidence type="ECO:0000259" key="2">
    <source>
        <dbReference type="Pfam" id="PF26640"/>
    </source>
</evidence>
<evidence type="ECO:0000313" key="4">
    <source>
        <dbReference type="Proteomes" id="UP000053411"/>
    </source>
</evidence>
<dbReference type="InterPro" id="IPR058525">
    <property type="entry name" value="DUF8212"/>
</dbReference>
<dbReference type="VEuPathDB" id="FungiDB:Z520_06602"/>
<protein>
    <submittedName>
        <fullName evidence="3">Uncharacterized protein</fullName>
    </submittedName>
</protein>
<evidence type="ECO:0000313" key="3">
    <source>
        <dbReference type="EMBL" id="KIX97824.1"/>
    </source>
</evidence>
<dbReference type="PANTHER" id="PTHR10622">
    <property type="entry name" value="HET DOMAIN-CONTAINING PROTEIN"/>
    <property type="match status" value="1"/>
</dbReference>
<reference evidence="3 4" key="1">
    <citation type="submission" date="2015-01" db="EMBL/GenBank/DDBJ databases">
        <title>The Genome Sequence of Fonsecaea multimorphosa CBS 102226.</title>
        <authorList>
            <consortium name="The Broad Institute Genomics Platform"/>
            <person name="Cuomo C."/>
            <person name="de Hoog S."/>
            <person name="Gorbushina A."/>
            <person name="Stielow B."/>
            <person name="Teixiera M."/>
            <person name="Abouelleil A."/>
            <person name="Chapman S.B."/>
            <person name="Priest M."/>
            <person name="Young S.K."/>
            <person name="Wortman J."/>
            <person name="Nusbaum C."/>
            <person name="Birren B."/>
        </authorList>
    </citation>
    <scope>NUCLEOTIDE SEQUENCE [LARGE SCALE GENOMIC DNA]</scope>
    <source>
        <strain evidence="3 4">CBS 102226</strain>
    </source>
</reference>
<evidence type="ECO:0000259" key="1">
    <source>
        <dbReference type="Pfam" id="PF06985"/>
    </source>
</evidence>
<dbReference type="EMBL" id="KN848073">
    <property type="protein sequence ID" value="KIX97824.1"/>
    <property type="molecule type" value="Genomic_DNA"/>
</dbReference>
<dbReference type="RefSeq" id="XP_016631947.1">
    <property type="nucleotide sequence ID" value="XM_016777102.1"/>
</dbReference>
<name>A0A0D2K3Q9_9EURO</name>
<feature type="domain" description="DUF8212" evidence="2">
    <location>
        <begin position="221"/>
        <end position="248"/>
    </location>
</feature>
<keyword evidence="4" id="KW-1185">Reference proteome</keyword>
<accession>A0A0D2K3Q9</accession>
<sequence>MRLINAQTLAVEYFDDDKIPQYAILSHRWEEGEVLFEDTKDGYAKQKRGYAKVCNSARQALRDGLQYIWIDTCCINKDSSAELSEAINSMYGWYKNATKCYAYLSDVMLPPDEIEIGNSFELSAWFTRGWTLQELIAPSEVSFFDRLWRFIGTKDSLLERITTITGIQREALSGYDLRYFSVAQRMAWASSRITTRKEDIAYSLLGIFDVNMPMLYGEGTKAFMRLQEEIIKRDSDHSVFAWTGDASTLPFLADSPKLFKHCHDIGWGRSYLHKDTPYSMTNMGLDIELPLIPWSMFIYLALLRCRDMTEGSLIGIFIHYDPLLGQYRRTSFHGRYIEYLKPDLSRRLRGAAVGAFEMSQRLLIRTDKPANDPRDEMYGFCLGQCLVMDTHLENSKMLEVYARKWDSRDRIMELPEGRCGTVGVLVFRQPPPCTPACLAIKLGFDRLFKPVCLVWLTQSEPPRWTSQEAKVLDERQLGQILDSSWILQPEPSHFNVKEFEDIGFESVDNLSRSHDGSTRFLKRGPGGSYLNYFRIYQYDVCVDFLWESINGRDGYTVKIWVGLA</sequence>
<dbReference type="Proteomes" id="UP000053411">
    <property type="component" value="Unassembled WGS sequence"/>
</dbReference>
<dbReference type="Pfam" id="PF26640">
    <property type="entry name" value="DUF8212"/>
    <property type="match status" value="1"/>
</dbReference>
<dbReference type="InterPro" id="IPR010730">
    <property type="entry name" value="HET"/>
</dbReference>
<feature type="domain" description="Heterokaryon incompatibility" evidence="1">
    <location>
        <begin position="22"/>
        <end position="106"/>
    </location>
</feature>
<organism evidence="3 4">
    <name type="scientific">Fonsecaea multimorphosa CBS 102226</name>
    <dbReference type="NCBI Taxonomy" id="1442371"/>
    <lineage>
        <taxon>Eukaryota</taxon>
        <taxon>Fungi</taxon>
        <taxon>Dikarya</taxon>
        <taxon>Ascomycota</taxon>
        <taxon>Pezizomycotina</taxon>
        <taxon>Eurotiomycetes</taxon>
        <taxon>Chaetothyriomycetidae</taxon>
        <taxon>Chaetothyriales</taxon>
        <taxon>Herpotrichiellaceae</taxon>
        <taxon>Fonsecaea</taxon>
    </lineage>
</organism>
<dbReference type="OrthoDB" id="674604at2759"/>
<proteinExistence type="predicted"/>
<gene>
    <name evidence="3" type="ORF">Z520_06602</name>
</gene>